<evidence type="ECO:0000313" key="1">
    <source>
        <dbReference type="EMBL" id="MBL0005572.1"/>
    </source>
</evidence>
<name>A0A9D7TAC3_9MICO</name>
<reference evidence="1" key="1">
    <citation type="submission" date="2020-10" db="EMBL/GenBank/DDBJ databases">
        <title>Connecting structure to function with the recovery of over 1000 high-quality activated sludge metagenome-assembled genomes encoding full-length rRNA genes using long-read sequencing.</title>
        <authorList>
            <person name="Singleton C.M."/>
            <person name="Petriglieri F."/>
            <person name="Kristensen J.M."/>
            <person name="Kirkegaard R.H."/>
            <person name="Michaelsen T.Y."/>
            <person name="Andersen M.H."/>
            <person name="Karst S.M."/>
            <person name="Dueholm M.S."/>
            <person name="Nielsen P.H."/>
            <person name="Albertsen M."/>
        </authorList>
    </citation>
    <scope>NUCLEOTIDE SEQUENCE</scope>
    <source>
        <strain evidence="1">Ribe_18-Q3-R11-54_MAXAC.001</strain>
    </source>
</reference>
<gene>
    <name evidence="1" type="ORF">IPP00_16980</name>
</gene>
<proteinExistence type="predicted"/>
<dbReference type="EMBL" id="JADKGK010000028">
    <property type="protein sequence ID" value="MBL0005572.1"/>
    <property type="molecule type" value="Genomic_DNA"/>
</dbReference>
<comment type="caution">
    <text evidence="1">The sequence shown here is derived from an EMBL/GenBank/DDBJ whole genome shotgun (WGS) entry which is preliminary data.</text>
</comment>
<dbReference type="Proteomes" id="UP000886632">
    <property type="component" value="Unassembled WGS sequence"/>
</dbReference>
<protein>
    <submittedName>
        <fullName evidence="1">Uncharacterized protein</fullName>
    </submittedName>
</protein>
<sequence>MATVMAGQGFRTEELPRGRGLRLVNCPLVGVAVRHGEVVCGFHQGMLQAVVERSGGDPDSVHLGPFAEPGACLVGSAQRPRPGPIHHPSVPT</sequence>
<evidence type="ECO:0000313" key="2">
    <source>
        <dbReference type="Proteomes" id="UP000886632"/>
    </source>
</evidence>
<dbReference type="AlphaFoldDB" id="A0A9D7TAC3"/>
<organism evidence="1 2">
    <name type="scientific">Candidatus Phosphoribacter hodrii</name>
    <dbReference type="NCBI Taxonomy" id="2953743"/>
    <lineage>
        <taxon>Bacteria</taxon>
        <taxon>Bacillati</taxon>
        <taxon>Actinomycetota</taxon>
        <taxon>Actinomycetes</taxon>
        <taxon>Micrococcales</taxon>
        <taxon>Dermatophilaceae</taxon>
        <taxon>Candidatus Phosphoribacter</taxon>
    </lineage>
</organism>
<accession>A0A9D7TAC3</accession>